<dbReference type="Gene3D" id="3.40.250.10">
    <property type="entry name" value="Rhodanese-like domain"/>
    <property type="match status" value="1"/>
</dbReference>
<dbReference type="AlphaFoldDB" id="A0A365PYC5"/>
<organism evidence="4 5">
    <name type="scientific">Stutzerimonas zhaodongensis</name>
    <dbReference type="NCBI Taxonomy" id="1176257"/>
    <lineage>
        <taxon>Bacteria</taxon>
        <taxon>Pseudomonadati</taxon>
        <taxon>Pseudomonadota</taxon>
        <taxon>Gammaproteobacteria</taxon>
        <taxon>Pseudomonadales</taxon>
        <taxon>Pseudomonadaceae</taxon>
        <taxon>Stutzerimonas</taxon>
    </lineage>
</organism>
<dbReference type="InterPro" id="IPR036873">
    <property type="entry name" value="Rhodanese-like_dom_sf"/>
</dbReference>
<dbReference type="PANTHER" id="PTHR43031:SF18">
    <property type="entry name" value="RHODANESE-RELATED SULFURTRANSFERASES"/>
    <property type="match status" value="1"/>
</dbReference>
<feature type="chain" id="PRO_5016669095" evidence="1">
    <location>
        <begin position="27"/>
        <end position="126"/>
    </location>
</feature>
<proteinExistence type="predicted"/>
<keyword evidence="1" id="KW-0732">Signal</keyword>
<dbReference type="InterPro" id="IPR001763">
    <property type="entry name" value="Rhodanese-like_dom"/>
</dbReference>
<accession>A0A365PYC5</accession>
<gene>
    <name evidence="4" type="ORF">DQ403_03630</name>
    <name evidence="3" type="ORF">KQ248_18330</name>
</gene>
<dbReference type="Proteomes" id="UP000252554">
    <property type="component" value="Unassembled WGS sequence"/>
</dbReference>
<dbReference type="InterPro" id="IPR050229">
    <property type="entry name" value="GlpE_sulfurtransferase"/>
</dbReference>
<sequence length="126" mass="13641">MREPMKNLYRLLIALMATVTTTAAIAAQVDQSAALKALQRTNTVLIDVRTELEFAEGALPGATRIETENLAERITAIAPDKDAPVVLYCRSGRRASAAQELLQELGYSQVINAGGYQDLNGLVPLR</sequence>
<feature type="domain" description="Rhodanese" evidence="2">
    <location>
        <begin position="39"/>
        <end position="126"/>
    </location>
</feature>
<dbReference type="EMBL" id="QNTV01000002">
    <property type="protein sequence ID" value="RBA60927.1"/>
    <property type="molecule type" value="Genomic_DNA"/>
</dbReference>
<evidence type="ECO:0000259" key="2">
    <source>
        <dbReference type="PROSITE" id="PS50206"/>
    </source>
</evidence>
<reference evidence="4 5" key="1">
    <citation type="submission" date="2018-06" db="EMBL/GenBank/DDBJ databases">
        <title>Whole genome sequencing of four bacterial strains from South Shetland trench revealing bio-synthetic gene clusters.</title>
        <authorList>
            <person name="Abdel-Mageed W.M."/>
            <person name="Lehri B."/>
            <person name="Jarmusch S.A."/>
            <person name="Miranda K."/>
            <person name="Goodfellow M."/>
            <person name="Jaspars M."/>
            <person name="Karlyshev A.V."/>
        </authorList>
    </citation>
    <scope>NUCLEOTIDE SEQUENCE [LARGE SCALE GENOMIC DNA]</scope>
    <source>
        <strain evidence="4 5">SST2</strain>
    </source>
</reference>
<dbReference type="EMBL" id="CP076683">
    <property type="protein sequence ID" value="QWV16430.1"/>
    <property type="molecule type" value="Genomic_DNA"/>
</dbReference>
<dbReference type="PANTHER" id="PTHR43031">
    <property type="entry name" value="FAD-DEPENDENT OXIDOREDUCTASE"/>
    <property type="match status" value="1"/>
</dbReference>
<keyword evidence="6" id="KW-1185">Reference proteome</keyword>
<protein>
    <submittedName>
        <fullName evidence="4">Rhodanese-like domain-containing protein</fullName>
    </submittedName>
</protein>
<evidence type="ECO:0000313" key="5">
    <source>
        <dbReference type="Proteomes" id="UP000252554"/>
    </source>
</evidence>
<dbReference type="SMART" id="SM00450">
    <property type="entry name" value="RHOD"/>
    <property type="match status" value="1"/>
</dbReference>
<dbReference type="Proteomes" id="UP000683436">
    <property type="component" value="Chromosome"/>
</dbReference>
<dbReference type="PROSITE" id="PS50206">
    <property type="entry name" value="RHODANESE_3"/>
    <property type="match status" value="1"/>
</dbReference>
<evidence type="ECO:0000256" key="1">
    <source>
        <dbReference type="SAM" id="SignalP"/>
    </source>
</evidence>
<dbReference type="SUPFAM" id="SSF52821">
    <property type="entry name" value="Rhodanese/Cell cycle control phosphatase"/>
    <property type="match status" value="1"/>
</dbReference>
<dbReference type="CDD" id="cd00158">
    <property type="entry name" value="RHOD"/>
    <property type="match status" value="1"/>
</dbReference>
<evidence type="ECO:0000313" key="4">
    <source>
        <dbReference type="EMBL" id="RBA60927.1"/>
    </source>
</evidence>
<reference evidence="3 6" key="2">
    <citation type="submission" date="2021-06" db="EMBL/GenBank/DDBJ databases">
        <title>Microbial metabolic specificity influences pelagic lipid remineralization.</title>
        <authorList>
            <person name="Behrendt L."/>
            <person name="Hunter J.E."/>
            <person name="Alcolombri U."/>
            <person name="Smriga S."/>
            <person name="Mincer T."/>
            <person name="Lowenstein D.P."/>
            <person name="Peaudecerf F.J."/>
            <person name="Fernandez V.I."/>
            <person name="Fredricks H."/>
            <person name="Almblad H."/>
            <person name="Harrison J.J."/>
            <person name="Stocker R."/>
            <person name="Van Mooy B.A.S."/>
        </authorList>
    </citation>
    <scope>NUCLEOTIDE SEQUENCE [LARGE SCALE GENOMIC DNA]</scope>
    <source>
        <strain evidence="3 6">A252</strain>
    </source>
</reference>
<name>A0A365PYC5_9GAMM</name>
<dbReference type="Pfam" id="PF00581">
    <property type="entry name" value="Rhodanese"/>
    <property type="match status" value="1"/>
</dbReference>
<feature type="signal peptide" evidence="1">
    <location>
        <begin position="1"/>
        <end position="26"/>
    </location>
</feature>
<evidence type="ECO:0000313" key="3">
    <source>
        <dbReference type="EMBL" id="QWV16430.1"/>
    </source>
</evidence>
<evidence type="ECO:0000313" key="6">
    <source>
        <dbReference type="Proteomes" id="UP000683436"/>
    </source>
</evidence>